<evidence type="ECO:0000313" key="8">
    <source>
        <dbReference type="Proteomes" id="UP000256305"/>
    </source>
</evidence>
<evidence type="ECO:0000259" key="6">
    <source>
        <dbReference type="Pfam" id="PF16889"/>
    </source>
</evidence>
<protein>
    <submittedName>
        <fullName evidence="7">Heparinase</fullName>
    </submittedName>
</protein>
<dbReference type="EMBL" id="QUAE01000003">
    <property type="protein sequence ID" value="REJ10315.1"/>
    <property type="molecule type" value="Genomic_DNA"/>
</dbReference>
<keyword evidence="4" id="KW-0456">Lyase</keyword>
<proteinExistence type="predicted"/>
<evidence type="ECO:0000313" key="7">
    <source>
        <dbReference type="EMBL" id="REJ10315.1"/>
    </source>
</evidence>
<name>A0A3E0JBK1_9BACI</name>
<dbReference type="Gene3D" id="2.70.98.70">
    <property type="match status" value="1"/>
</dbReference>
<dbReference type="Proteomes" id="UP000256305">
    <property type="component" value="Unassembled WGS sequence"/>
</dbReference>
<gene>
    <name evidence="7" type="ORF">DYE48_06335</name>
</gene>
<dbReference type="InterPro" id="IPR031680">
    <property type="entry name" value="Hepar_II_III_N"/>
</dbReference>
<keyword evidence="8" id="KW-1185">Reference proteome</keyword>
<evidence type="ECO:0000256" key="3">
    <source>
        <dbReference type="ARBA" id="ARBA00022764"/>
    </source>
</evidence>
<organism evidence="7 8">
    <name type="scientific">Halobacillus trueperi</name>
    <dbReference type="NCBI Taxonomy" id="156205"/>
    <lineage>
        <taxon>Bacteria</taxon>
        <taxon>Bacillati</taxon>
        <taxon>Bacillota</taxon>
        <taxon>Bacilli</taxon>
        <taxon>Bacillales</taxon>
        <taxon>Bacillaceae</taxon>
        <taxon>Halobacillus</taxon>
    </lineage>
</organism>
<reference evidence="7 8" key="1">
    <citation type="submission" date="2018-08" db="EMBL/GenBank/DDBJ databases">
        <title>Genome sequence of Halobacillus trueperi KCTC 3686.</title>
        <authorList>
            <person name="Cho K.H."/>
            <person name="Kwak M.-J."/>
            <person name="Kim B.-Y."/>
            <person name="Chun J."/>
        </authorList>
    </citation>
    <scope>NUCLEOTIDE SEQUENCE [LARGE SCALE GENOMIC DNA]</scope>
    <source>
        <strain evidence="7 8">KCTC 3686</strain>
    </source>
</reference>
<dbReference type="Gene3D" id="1.50.10.100">
    <property type="entry name" value="Chondroitin AC/alginate lyase"/>
    <property type="match status" value="1"/>
</dbReference>
<dbReference type="InterPro" id="IPR012480">
    <property type="entry name" value="Hepar_II_III_C"/>
</dbReference>
<keyword evidence="2" id="KW-0732">Signal</keyword>
<dbReference type="RefSeq" id="WP_115822896.1">
    <property type="nucleotide sequence ID" value="NZ_QUAE01000003.1"/>
</dbReference>
<comment type="subcellular location">
    <subcellularLocation>
        <location evidence="1">Periplasm</location>
    </subcellularLocation>
</comment>
<evidence type="ECO:0000256" key="1">
    <source>
        <dbReference type="ARBA" id="ARBA00004418"/>
    </source>
</evidence>
<dbReference type="Pfam" id="PF07940">
    <property type="entry name" value="Hepar_II_III_C"/>
    <property type="match status" value="1"/>
</dbReference>
<dbReference type="GO" id="GO:0042597">
    <property type="term" value="C:periplasmic space"/>
    <property type="evidence" value="ECO:0007669"/>
    <property type="project" value="UniProtKB-SubCell"/>
</dbReference>
<evidence type="ECO:0000256" key="2">
    <source>
        <dbReference type="ARBA" id="ARBA00022729"/>
    </source>
</evidence>
<sequence>MSTFSEEKRTNESTDVRRFFYSREDRNEIKNLTLQYWKGETDEVMERARLASENTFVFTHRWDMERCETPVTFSNEIDWTFQFQDDFEWTVNLNRARFMAELGQAYWLTGEKSFASHYIRLMKDWIRQNPLSEEEILESQSRYYNVKDTWRKLDSGIRICNWIKGYFCVRESEEWGEAEEELFKEALALHGHYLSIAYTPHDQQSNWGFLETNGLFQIALLFPQVESSDQWMQLALERMANMCQLQVFEDGMHNEQSPMYHHEVLHCLFETVLLARKNQWSIPEIMENTLNRMFTASLSFVKPSGYQPMTSDSDHTDIRDVLSRGALLYERSDLKHQGYDVLDFEGIWYYGKDGFDVYEELETAEPAFYSTHLEQSGYTIMRNGWSPDDHYLLFDGGHMDIIRAHGHDDFLHFDLVAHGSDMIIDPGRYTYKENDHRQYFKESFQHNTCNVDGCSISTYLDSWHWEDSAQPVNRYWKGNKDYDYVQGGHNGYLRLEDPVQVMRQILFVKPHYWVLVDTFKSKHVHDFAQHFHFAEHAALHNDSSKRKIQVKGGEGGHLDMTYFQDVSLTQEDCWISRDYNQKTKSTKMVARQKGSGQTTFVTILNPYRDDEHPDMEIYEVEVHNTRSEKMSKDDVTAFEVKRGEESEVVLFSHDGPKSFQFADTQMTGDVLLIKRSCDEEERFIIKV</sequence>
<dbReference type="SUPFAM" id="SSF48230">
    <property type="entry name" value="Chondroitin AC/alginate lyase"/>
    <property type="match status" value="1"/>
</dbReference>
<dbReference type="InterPro" id="IPR008929">
    <property type="entry name" value="Chondroitin_lyas"/>
</dbReference>
<dbReference type="GO" id="GO:0016829">
    <property type="term" value="F:lyase activity"/>
    <property type="evidence" value="ECO:0007669"/>
    <property type="project" value="UniProtKB-KW"/>
</dbReference>
<accession>A0A3E0JBK1</accession>
<dbReference type="PANTHER" id="PTHR39210">
    <property type="entry name" value="HEPARIN-SULFATE LYASE"/>
    <property type="match status" value="1"/>
</dbReference>
<feature type="domain" description="Heparin-sulfate lyase N-terminal" evidence="6">
    <location>
        <begin position="42"/>
        <end position="319"/>
    </location>
</feature>
<feature type="domain" description="Heparinase II/III-like C-terminal" evidence="5">
    <location>
        <begin position="370"/>
        <end position="599"/>
    </location>
</feature>
<dbReference type="PANTHER" id="PTHR39210:SF1">
    <property type="entry name" value="HEPARIN-SULFATE LYASE"/>
    <property type="match status" value="1"/>
</dbReference>
<keyword evidence="3" id="KW-0574">Periplasm</keyword>
<dbReference type="Pfam" id="PF16889">
    <property type="entry name" value="Hepar_II_III_N"/>
    <property type="match status" value="1"/>
</dbReference>
<comment type="caution">
    <text evidence="7">The sequence shown here is derived from an EMBL/GenBank/DDBJ whole genome shotgun (WGS) entry which is preliminary data.</text>
</comment>
<evidence type="ECO:0000259" key="5">
    <source>
        <dbReference type="Pfam" id="PF07940"/>
    </source>
</evidence>
<dbReference type="AlphaFoldDB" id="A0A3E0JBK1"/>
<evidence type="ECO:0000256" key="4">
    <source>
        <dbReference type="ARBA" id="ARBA00023239"/>
    </source>
</evidence>